<dbReference type="GO" id="GO:0044539">
    <property type="term" value="P:long-chain fatty acid import into cell"/>
    <property type="evidence" value="ECO:0000318"/>
    <property type="project" value="GO_Central"/>
</dbReference>
<evidence type="ECO:0000256" key="12">
    <source>
        <dbReference type="ARBA" id="ARBA00023136"/>
    </source>
</evidence>
<evidence type="ECO:0000256" key="2">
    <source>
        <dbReference type="ARBA" id="ARBA00006432"/>
    </source>
</evidence>
<reference evidence="25" key="1">
    <citation type="submission" date="2015-02" db="EMBL/GenBank/DDBJ databases">
        <title>Genome sequencing for Strongylocentrotus purpuratus.</title>
        <authorList>
            <person name="Murali S."/>
            <person name="Liu Y."/>
            <person name="Vee V."/>
            <person name="English A."/>
            <person name="Wang M."/>
            <person name="Skinner E."/>
            <person name="Han Y."/>
            <person name="Muzny D.M."/>
            <person name="Worley K.C."/>
            <person name="Gibbs R.A."/>
        </authorList>
    </citation>
    <scope>NUCLEOTIDE SEQUENCE</scope>
</reference>
<comment type="similarity">
    <text evidence="2">Belongs to the ATP-dependent AMP-binding enzyme family.</text>
</comment>
<keyword evidence="3" id="KW-0813">Transport</keyword>
<evidence type="ECO:0000256" key="8">
    <source>
        <dbReference type="ARBA" id="ARBA00022832"/>
    </source>
</evidence>
<keyword evidence="12" id="KW-0472">Membrane</keyword>
<comment type="subcellular location">
    <subcellularLocation>
        <location evidence="1">Cell membrane</location>
        <topology evidence="1">Multi-pass membrane protein</topology>
    </subcellularLocation>
    <subcellularLocation>
        <location evidence="17">Peroxisome membrane</location>
    </subcellularLocation>
</comment>
<evidence type="ECO:0000313" key="25">
    <source>
        <dbReference type="Proteomes" id="UP000007110"/>
    </source>
</evidence>
<dbReference type="SUPFAM" id="SSF56801">
    <property type="entry name" value="Acetyl-CoA synthetase-like"/>
    <property type="match status" value="1"/>
</dbReference>
<keyword evidence="13" id="KW-0576">Peroxisome</keyword>
<evidence type="ECO:0000256" key="18">
    <source>
        <dbReference type="ARBA" id="ARBA00048666"/>
    </source>
</evidence>
<evidence type="ECO:0000256" key="9">
    <source>
        <dbReference type="ARBA" id="ARBA00022840"/>
    </source>
</evidence>
<evidence type="ECO:0000256" key="10">
    <source>
        <dbReference type="ARBA" id="ARBA00022989"/>
    </source>
</evidence>
<dbReference type="InterPro" id="IPR000873">
    <property type="entry name" value="AMP-dep_synth/lig_dom"/>
</dbReference>
<dbReference type="Gene3D" id="3.40.50.12780">
    <property type="entry name" value="N-terminal domain of ligase-like"/>
    <property type="match status" value="1"/>
</dbReference>
<dbReference type="GO" id="GO:0005789">
    <property type="term" value="C:endoplasmic reticulum membrane"/>
    <property type="evidence" value="ECO:0000318"/>
    <property type="project" value="GO_Central"/>
</dbReference>
<evidence type="ECO:0000313" key="24">
    <source>
        <dbReference type="EnsemblMetazoa" id="XP_784241"/>
    </source>
</evidence>
<dbReference type="GeneID" id="579013"/>
<keyword evidence="5" id="KW-0436">Ligase</keyword>
<dbReference type="PANTHER" id="PTHR43107">
    <property type="entry name" value="LONG-CHAIN FATTY ACID TRANSPORT PROTEIN"/>
    <property type="match status" value="1"/>
</dbReference>
<sequence length="627" mass="69681">MGDWEVFGFSALVVSLIVAGVKRNSIVNFIQDFKDVSSLAKALVGIKVAGRKNRTILHSLLEGASRYPDRPFLLYQDEKYTYADAEAESNRIARWVKTNSDLVQEETVAVLMRNEPAFIWVWLGFAKLGVGTSLLNHNLKAESLMHCIRVSNARFLIMSRAFIDIAKELLPELQQLGIKVWVLGSAFNGTVIPDGMVAMETSQMTGNPLPPDQLAPITHSTIASLIFTSGTTGLPKAVKVPHKTPIKAYHAWTLSGGLKPTDVLYVSLPLYHSSGLLNGVLSCLSSGCTVALAPKFSASRFWDDMRKHKATAFLYIGELCRYLLAQPEKPDDGKYPSPVRLAYGNGLGADIWERFQKRFNIERVVEWYTATEASGGFINTDGKVGSVGRYSWLAEKLAGNCVVVECDFATAQPVRGPDGKCKPVPRGETGLMLFKLDNFNKFLGYRGPSQQTQNKLVHDVKKTGDLFFNSGDLMMVDVDGYVYFKDRLGDTFRWKGENVSTTEVSNVMSRLSSIMECNVYGVEVPGCEGRAGMAAIVLHDGDSLDPKHFFDHAINHLPDYACPKFIRVMTEMDITNTFKHKKKQLVSQGFNLEMISDDLYVVDKVKGSYVQINPSIMESIQRQSYKL</sequence>
<evidence type="ECO:0000256" key="16">
    <source>
        <dbReference type="ARBA" id="ARBA00041297"/>
    </source>
</evidence>
<protein>
    <recommendedName>
        <fullName evidence="20">Very long-chain fatty acid transport protein</fullName>
        <ecNumber evidence="14">6.2.1.3</ecNumber>
    </recommendedName>
    <alternativeName>
        <fullName evidence="16">Long-chain-fatty-acid--CoA ligase</fullName>
    </alternativeName>
    <alternativeName>
        <fullName evidence="21">Very-long-chain acyl-CoA synthetase</fullName>
    </alternativeName>
</protein>
<feature type="domain" description="AMP-dependent synthetase/ligase" evidence="22">
    <location>
        <begin position="63"/>
        <end position="390"/>
    </location>
</feature>
<evidence type="ECO:0000256" key="4">
    <source>
        <dbReference type="ARBA" id="ARBA00022475"/>
    </source>
</evidence>
<evidence type="ECO:0000256" key="1">
    <source>
        <dbReference type="ARBA" id="ARBA00004651"/>
    </source>
</evidence>
<evidence type="ECO:0000256" key="17">
    <source>
        <dbReference type="ARBA" id="ARBA00046271"/>
    </source>
</evidence>
<evidence type="ECO:0000256" key="19">
    <source>
        <dbReference type="ARBA" id="ARBA00060276"/>
    </source>
</evidence>
<organism evidence="24 25">
    <name type="scientific">Strongylocentrotus purpuratus</name>
    <name type="common">Purple sea urchin</name>
    <dbReference type="NCBI Taxonomy" id="7668"/>
    <lineage>
        <taxon>Eukaryota</taxon>
        <taxon>Metazoa</taxon>
        <taxon>Echinodermata</taxon>
        <taxon>Eleutherozoa</taxon>
        <taxon>Echinozoa</taxon>
        <taxon>Echinoidea</taxon>
        <taxon>Euechinoidea</taxon>
        <taxon>Echinacea</taxon>
        <taxon>Camarodonta</taxon>
        <taxon>Echinidea</taxon>
        <taxon>Strongylocentrotidae</taxon>
        <taxon>Strongylocentrotus</taxon>
    </lineage>
</organism>
<keyword evidence="10" id="KW-1133">Transmembrane helix</keyword>
<proteinExistence type="inferred from homology"/>
<evidence type="ECO:0000259" key="22">
    <source>
        <dbReference type="Pfam" id="PF00501"/>
    </source>
</evidence>
<comment type="catalytic activity">
    <reaction evidence="18">
        <text>tetracosanoate + ATP + CoA = tetracosanoyl-CoA + AMP + diphosphate</text>
        <dbReference type="Rhea" id="RHEA:33639"/>
        <dbReference type="ChEBI" id="CHEBI:30616"/>
        <dbReference type="ChEBI" id="CHEBI:31014"/>
        <dbReference type="ChEBI" id="CHEBI:33019"/>
        <dbReference type="ChEBI" id="CHEBI:57287"/>
        <dbReference type="ChEBI" id="CHEBI:65052"/>
        <dbReference type="ChEBI" id="CHEBI:456215"/>
    </reaction>
    <physiologicalReaction direction="left-to-right" evidence="18">
        <dbReference type="Rhea" id="RHEA:33640"/>
    </physiologicalReaction>
</comment>
<dbReference type="AlphaFoldDB" id="A0A7M7RDI0"/>
<keyword evidence="25" id="KW-1185">Reference proteome</keyword>
<evidence type="ECO:0000256" key="7">
    <source>
        <dbReference type="ARBA" id="ARBA00022741"/>
    </source>
</evidence>
<dbReference type="RefSeq" id="XP_784241.3">
    <property type="nucleotide sequence ID" value="XM_779148.5"/>
</dbReference>
<dbReference type="GO" id="GO:0005778">
    <property type="term" value="C:peroxisomal membrane"/>
    <property type="evidence" value="ECO:0007669"/>
    <property type="project" value="UniProtKB-SubCell"/>
</dbReference>
<evidence type="ECO:0000256" key="15">
    <source>
        <dbReference type="ARBA" id="ARBA00036527"/>
    </source>
</evidence>
<keyword evidence="6" id="KW-0812">Transmembrane</keyword>
<dbReference type="Gene3D" id="3.30.300.30">
    <property type="match status" value="1"/>
</dbReference>
<dbReference type="GO" id="GO:0005524">
    <property type="term" value="F:ATP binding"/>
    <property type="evidence" value="ECO:0007669"/>
    <property type="project" value="UniProtKB-KW"/>
</dbReference>
<dbReference type="GO" id="GO:0001676">
    <property type="term" value="P:long-chain fatty acid metabolic process"/>
    <property type="evidence" value="ECO:0000318"/>
    <property type="project" value="GO_Central"/>
</dbReference>
<accession>A0A7M7RDI0</accession>
<evidence type="ECO:0000256" key="20">
    <source>
        <dbReference type="ARBA" id="ARBA00068795"/>
    </source>
</evidence>
<keyword evidence="9" id="KW-0067">ATP-binding</keyword>
<dbReference type="InterPro" id="IPR045851">
    <property type="entry name" value="AMP-bd_C_sf"/>
</dbReference>
<keyword evidence="4" id="KW-1003">Cell membrane</keyword>
<keyword evidence="8" id="KW-0276">Fatty acid metabolism</keyword>
<dbReference type="OrthoDB" id="288590at2759"/>
<comment type="catalytic activity">
    <reaction evidence="15">
        <text>a very long-chain fatty acid + ATP + CoA = a very long-chain fatty acyl-CoA + AMP + diphosphate</text>
        <dbReference type="Rhea" id="RHEA:54536"/>
        <dbReference type="ChEBI" id="CHEBI:30616"/>
        <dbReference type="ChEBI" id="CHEBI:33019"/>
        <dbReference type="ChEBI" id="CHEBI:57287"/>
        <dbReference type="ChEBI" id="CHEBI:58950"/>
        <dbReference type="ChEBI" id="CHEBI:138261"/>
        <dbReference type="ChEBI" id="CHEBI:456215"/>
    </reaction>
    <physiologicalReaction direction="left-to-right" evidence="15">
        <dbReference type="Rhea" id="RHEA:54537"/>
    </physiologicalReaction>
</comment>
<dbReference type="EC" id="6.2.1.3" evidence="14"/>
<dbReference type="PROSITE" id="PS00455">
    <property type="entry name" value="AMP_BINDING"/>
    <property type="match status" value="1"/>
</dbReference>
<evidence type="ECO:0000256" key="13">
    <source>
        <dbReference type="ARBA" id="ARBA00023140"/>
    </source>
</evidence>
<dbReference type="FunFam" id="3.30.300.30:FF:000002">
    <property type="entry name" value="Long-chain fatty acid transport protein 1"/>
    <property type="match status" value="1"/>
</dbReference>
<dbReference type="GO" id="GO:0005324">
    <property type="term" value="F:long-chain fatty acid transmembrane transporter activity"/>
    <property type="evidence" value="ECO:0000318"/>
    <property type="project" value="GO_Central"/>
</dbReference>
<evidence type="ECO:0000256" key="5">
    <source>
        <dbReference type="ARBA" id="ARBA00022598"/>
    </source>
</evidence>
<dbReference type="InParanoid" id="A0A7M7RDI0"/>
<evidence type="ECO:0000256" key="6">
    <source>
        <dbReference type="ARBA" id="ARBA00022692"/>
    </source>
</evidence>
<dbReference type="InterPro" id="IPR042099">
    <property type="entry name" value="ANL_N_sf"/>
</dbReference>
<keyword evidence="7" id="KW-0547">Nucleotide-binding</keyword>
<dbReference type="OMA" id="DSEECYM"/>
<dbReference type="Pfam" id="PF13193">
    <property type="entry name" value="AMP-binding_C"/>
    <property type="match status" value="1"/>
</dbReference>
<dbReference type="FunFam" id="3.40.50.12780:FF:000019">
    <property type="entry name" value="Long-chain fatty acid transporter"/>
    <property type="match status" value="1"/>
</dbReference>
<keyword evidence="8" id="KW-0443">Lipid metabolism</keyword>
<dbReference type="Pfam" id="PF00501">
    <property type="entry name" value="AMP-binding"/>
    <property type="match status" value="1"/>
</dbReference>
<dbReference type="GO" id="GO:0004467">
    <property type="term" value="F:long-chain fatty acid-CoA ligase activity"/>
    <property type="evidence" value="ECO:0000318"/>
    <property type="project" value="GO_Central"/>
</dbReference>
<dbReference type="PANTHER" id="PTHR43107:SF22">
    <property type="entry name" value="VERY LONG-CHAIN ACYL-COA SYNTHETASE"/>
    <property type="match status" value="1"/>
</dbReference>
<dbReference type="InterPro" id="IPR025110">
    <property type="entry name" value="AMP-bd_C"/>
</dbReference>
<evidence type="ECO:0000256" key="11">
    <source>
        <dbReference type="ARBA" id="ARBA00023055"/>
    </source>
</evidence>
<feature type="domain" description="AMP-binding enzyme C-terminal" evidence="23">
    <location>
        <begin position="503"/>
        <end position="579"/>
    </location>
</feature>
<reference evidence="24" key="2">
    <citation type="submission" date="2021-01" db="UniProtKB">
        <authorList>
            <consortium name="EnsemblMetazoa"/>
        </authorList>
    </citation>
    <scope>IDENTIFICATION</scope>
</reference>
<dbReference type="Proteomes" id="UP000007110">
    <property type="component" value="Unassembled WGS sequence"/>
</dbReference>
<dbReference type="GO" id="GO:0005886">
    <property type="term" value="C:plasma membrane"/>
    <property type="evidence" value="ECO:0000318"/>
    <property type="project" value="GO_Central"/>
</dbReference>
<dbReference type="EnsemblMetazoa" id="XM_779148">
    <property type="protein sequence ID" value="XP_784241"/>
    <property type="gene ID" value="LOC579013"/>
</dbReference>
<evidence type="ECO:0000259" key="23">
    <source>
        <dbReference type="Pfam" id="PF13193"/>
    </source>
</evidence>
<comment type="function">
    <text evidence="19">Acyl-CoA synthetase required for both the import of long chain fatty acids (LCFAs) (C14-C18) and the activation very long chain fatty acids (VLCFAs) (C20-C26) by esterification of the fatty acids into metabolically active CoA-thioesters for subsequent degradation or incorporation into phospholipids. The transport and fatty acyl-CoA synthetase activities are genetically separable and are thus independent activities. Esterifies VLCFAs in the peroxisome matrix. The VLCFAs are actively transported into peroxisomes by a PXA1-PXA2 heterodimeric transporter in the peroxisomal membrane.</text>
</comment>
<evidence type="ECO:0000256" key="21">
    <source>
        <dbReference type="ARBA" id="ARBA00078285"/>
    </source>
</evidence>
<dbReference type="InterPro" id="IPR020845">
    <property type="entry name" value="AMP-binding_CS"/>
</dbReference>
<evidence type="ECO:0000256" key="3">
    <source>
        <dbReference type="ARBA" id="ARBA00022448"/>
    </source>
</evidence>
<keyword evidence="11" id="KW-0445">Lipid transport</keyword>
<dbReference type="KEGG" id="spu:579013"/>
<name>A0A7M7RDI0_STRPU</name>
<evidence type="ECO:0000256" key="14">
    <source>
        <dbReference type="ARBA" id="ARBA00026121"/>
    </source>
</evidence>